<accession>L0RZF7</accession>
<sequence length="226" mass="25522">MEKIREGKTKTVFDTGDGNILLKFRDDVTGTGDVVDPGANTVIGKIEGKGNASLKLSKHFFELLKRDGIRTHYIDADLKENTMLVKRADTFGDGLEFICRLKAAGSFVRRYGRYVEEDQPLDYLVEITLKDDDRGDPLINEEALVQLKLMTKEEVSEAIALTKKITKIVKQECERFDLELIDIKFEFARVEGEIAVIDEISGDNMRVRKNGQAVMQKELCDIICGK</sequence>
<dbReference type="Gene3D" id="3.30.470.20">
    <property type="entry name" value="ATP-grasp fold, B domain"/>
    <property type="match status" value="1"/>
</dbReference>
<gene>
    <name evidence="9" type="primary">purC</name>
    <name evidence="9" type="ordered locus">TEPIRE1_0244</name>
</gene>
<keyword evidence="3 9" id="KW-0436">Ligase</keyword>
<dbReference type="UniPathway" id="UPA00074">
    <property type="reaction ID" value="UER00131"/>
</dbReference>
<organism evidence="9 10">
    <name type="scientific">Tepidanaerobacter acetatoxydans (strain DSM 21804 / JCM 16047 / Re1)</name>
    <dbReference type="NCBI Taxonomy" id="1209989"/>
    <lineage>
        <taxon>Bacteria</taxon>
        <taxon>Bacillati</taxon>
        <taxon>Bacillota</taxon>
        <taxon>Clostridia</taxon>
        <taxon>Thermosediminibacterales</taxon>
        <taxon>Tepidanaerobacteraceae</taxon>
        <taxon>Tepidanaerobacter</taxon>
    </lineage>
</organism>
<dbReference type="STRING" id="1209989.TepRe1_0230"/>
<dbReference type="GO" id="GO:0006189">
    <property type="term" value="P:'de novo' IMP biosynthetic process"/>
    <property type="evidence" value="ECO:0007669"/>
    <property type="project" value="UniProtKB-UniPathway"/>
</dbReference>
<dbReference type="InterPro" id="IPR028923">
    <property type="entry name" value="SAICAR_synt/ADE2_N"/>
</dbReference>
<dbReference type="SUPFAM" id="SSF56104">
    <property type="entry name" value="SAICAR synthase-like"/>
    <property type="match status" value="1"/>
</dbReference>
<evidence type="ECO:0000256" key="7">
    <source>
        <dbReference type="ARBA" id="ARBA00048475"/>
    </source>
</evidence>
<comment type="catalytic activity">
    <reaction evidence="7">
        <text>5-amino-1-(5-phospho-D-ribosyl)imidazole-4-carboxylate + L-aspartate + ATP = (2S)-2-[5-amino-1-(5-phospho-beta-D-ribosyl)imidazole-4-carboxamido]succinate + ADP + phosphate + 2 H(+)</text>
        <dbReference type="Rhea" id="RHEA:22628"/>
        <dbReference type="ChEBI" id="CHEBI:15378"/>
        <dbReference type="ChEBI" id="CHEBI:29991"/>
        <dbReference type="ChEBI" id="CHEBI:30616"/>
        <dbReference type="ChEBI" id="CHEBI:43474"/>
        <dbReference type="ChEBI" id="CHEBI:58443"/>
        <dbReference type="ChEBI" id="CHEBI:77657"/>
        <dbReference type="ChEBI" id="CHEBI:456216"/>
        <dbReference type="EC" id="6.3.2.6"/>
    </reaction>
</comment>
<accession>F4LSX5</accession>
<keyword evidence="4" id="KW-0547">Nucleotide-binding</keyword>
<reference evidence="10" key="1">
    <citation type="journal article" date="2013" name="Genome Announc.">
        <title>First genome sequence of a syntrophic acetate-oxidizing bacterium, Tepidanaerobacter acetatoxydans strain Re1.</title>
        <authorList>
            <person name="Manzoor S."/>
            <person name="Bongcam-Rudloff E."/>
            <person name="Schnurer A."/>
            <person name="Muller B."/>
        </authorList>
    </citation>
    <scope>NUCLEOTIDE SEQUENCE [LARGE SCALE GENOMIC DNA]</scope>
    <source>
        <strain evidence="10">Re1</strain>
    </source>
</reference>
<dbReference type="PANTHER" id="PTHR43599">
    <property type="entry name" value="MULTIFUNCTIONAL PROTEIN ADE2"/>
    <property type="match status" value="1"/>
</dbReference>
<dbReference type="Pfam" id="PF01259">
    <property type="entry name" value="SAICAR_synt"/>
    <property type="match status" value="1"/>
</dbReference>
<dbReference type="eggNOG" id="COG0152">
    <property type="taxonomic scope" value="Bacteria"/>
</dbReference>
<dbReference type="EMBL" id="HF563609">
    <property type="protein sequence ID" value="CCP24932.1"/>
    <property type="molecule type" value="Genomic_DNA"/>
</dbReference>
<keyword evidence="6" id="KW-0067">ATP-binding</keyword>
<name>F4LSX5_TEPAE</name>
<dbReference type="HOGENOM" id="CLU_061495_0_0_9"/>
<evidence type="ECO:0000256" key="2">
    <source>
        <dbReference type="ARBA" id="ARBA00012217"/>
    </source>
</evidence>
<dbReference type="GO" id="GO:0004639">
    <property type="term" value="F:phosphoribosylaminoimidazolesuccinocarboxamide synthase activity"/>
    <property type="evidence" value="ECO:0007669"/>
    <property type="project" value="UniProtKB-EC"/>
</dbReference>
<keyword evidence="5" id="KW-0658">Purine biosynthesis</keyword>
<dbReference type="RefSeq" id="WP_013777362.1">
    <property type="nucleotide sequence ID" value="NC_015519.1"/>
</dbReference>
<evidence type="ECO:0000256" key="3">
    <source>
        <dbReference type="ARBA" id="ARBA00022598"/>
    </source>
</evidence>
<evidence type="ECO:0000313" key="9">
    <source>
        <dbReference type="EMBL" id="CCP24932.1"/>
    </source>
</evidence>
<evidence type="ECO:0000313" key="10">
    <source>
        <dbReference type="Proteomes" id="UP000010802"/>
    </source>
</evidence>
<evidence type="ECO:0000256" key="1">
    <source>
        <dbReference type="ARBA" id="ARBA00004672"/>
    </source>
</evidence>
<dbReference type="InterPro" id="IPR050089">
    <property type="entry name" value="SAICAR_synthetase"/>
</dbReference>
<evidence type="ECO:0000256" key="5">
    <source>
        <dbReference type="ARBA" id="ARBA00022755"/>
    </source>
</evidence>
<protein>
    <recommendedName>
        <fullName evidence="2">phosphoribosylaminoimidazolesuccinocarboxamide synthase</fullName>
        <ecNumber evidence="2">6.3.2.6</ecNumber>
    </recommendedName>
</protein>
<dbReference type="KEGG" id="tep:TepRe1_0230"/>
<keyword evidence="10" id="KW-1185">Reference proteome</keyword>
<proteinExistence type="predicted"/>
<evidence type="ECO:0000256" key="6">
    <source>
        <dbReference type="ARBA" id="ARBA00022840"/>
    </source>
</evidence>
<dbReference type="GO" id="GO:0005524">
    <property type="term" value="F:ATP binding"/>
    <property type="evidence" value="ECO:0007669"/>
    <property type="project" value="UniProtKB-KW"/>
</dbReference>
<dbReference type="OrthoDB" id="9801549at2"/>
<dbReference type="Gene3D" id="3.30.200.20">
    <property type="entry name" value="Phosphorylase Kinase, domain 1"/>
    <property type="match status" value="1"/>
</dbReference>
<dbReference type="PANTHER" id="PTHR43599:SF3">
    <property type="entry name" value="SI:DKEY-6E2.2"/>
    <property type="match status" value="1"/>
</dbReference>
<dbReference type="AlphaFoldDB" id="F4LSX5"/>
<dbReference type="Proteomes" id="UP000010802">
    <property type="component" value="Chromosome"/>
</dbReference>
<evidence type="ECO:0000259" key="8">
    <source>
        <dbReference type="Pfam" id="PF01259"/>
    </source>
</evidence>
<dbReference type="PATRIC" id="fig|1209989.3.peg.267"/>
<feature type="domain" description="SAICAR synthetase/ADE2 N-terminal" evidence="8">
    <location>
        <begin position="4"/>
        <end position="212"/>
    </location>
</feature>
<dbReference type="KEGG" id="tae:TepiRe1_0244"/>
<dbReference type="EC" id="6.3.2.6" evidence="2"/>
<comment type="pathway">
    <text evidence="1">Purine metabolism; IMP biosynthesis via de novo pathway; 5-amino-1-(5-phospho-D-ribosyl)imidazole-4-carboxamide from 5-amino-1-(5-phospho-D-ribosyl)imidazole-4-carboxylate: step 1/2.</text>
</comment>
<evidence type="ECO:0000256" key="4">
    <source>
        <dbReference type="ARBA" id="ARBA00022741"/>
    </source>
</evidence>